<dbReference type="EMBL" id="OZ034821">
    <property type="protein sequence ID" value="CAL1409061.1"/>
    <property type="molecule type" value="Genomic_DNA"/>
</dbReference>
<accession>A0AAV2GEA4</accession>
<dbReference type="InterPro" id="IPR000637">
    <property type="entry name" value="HMGI/Y_DNA-bd_CS"/>
</dbReference>
<name>A0AAV2GEA4_9ROSI</name>
<feature type="region of interest" description="Disordered" evidence="3">
    <location>
        <begin position="1"/>
        <end position="108"/>
    </location>
</feature>
<dbReference type="GO" id="GO:0006355">
    <property type="term" value="P:regulation of DNA-templated transcription"/>
    <property type="evidence" value="ECO:0007669"/>
    <property type="project" value="InterPro"/>
</dbReference>
<feature type="compositionally biased region" description="Basic residues" evidence="3">
    <location>
        <begin position="10"/>
        <end position="20"/>
    </location>
</feature>
<proteinExistence type="predicted"/>
<comment type="subcellular location">
    <subcellularLocation>
        <location evidence="1">Nucleus</location>
    </subcellularLocation>
</comment>
<evidence type="ECO:0000256" key="3">
    <source>
        <dbReference type="SAM" id="MobiDB-lite"/>
    </source>
</evidence>
<evidence type="ECO:0000313" key="4">
    <source>
        <dbReference type="EMBL" id="CAL1409061.1"/>
    </source>
</evidence>
<dbReference type="GO" id="GO:0005634">
    <property type="term" value="C:nucleus"/>
    <property type="evidence" value="ECO:0007669"/>
    <property type="project" value="UniProtKB-SubCell"/>
</dbReference>
<dbReference type="AlphaFoldDB" id="A0AAV2GEA4"/>
<dbReference type="PROSITE" id="PS00354">
    <property type="entry name" value="HMGI_Y"/>
    <property type="match status" value="1"/>
</dbReference>
<feature type="compositionally biased region" description="Basic residues" evidence="3">
    <location>
        <begin position="56"/>
        <end position="82"/>
    </location>
</feature>
<evidence type="ECO:0000313" key="5">
    <source>
        <dbReference type="Proteomes" id="UP001497516"/>
    </source>
</evidence>
<keyword evidence="2" id="KW-0539">Nucleus</keyword>
<feature type="compositionally biased region" description="Polar residues" evidence="3">
    <location>
        <begin position="94"/>
        <end position="108"/>
    </location>
</feature>
<reference evidence="4 5" key="1">
    <citation type="submission" date="2024-04" db="EMBL/GenBank/DDBJ databases">
        <authorList>
            <person name="Fracassetti M."/>
        </authorList>
    </citation>
    <scope>NUCLEOTIDE SEQUENCE [LARGE SCALE GENOMIC DNA]</scope>
</reference>
<protein>
    <submittedName>
        <fullName evidence="4">Uncharacterized protein</fullName>
    </submittedName>
</protein>
<dbReference type="Proteomes" id="UP001497516">
    <property type="component" value="Chromosome 8"/>
</dbReference>
<evidence type="ECO:0000256" key="1">
    <source>
        <dbReference type="ARBA" id="ARBA00004123"/>
    </source>
</evidence>
<gene>
    <name evidence="4" type="ORF">LTRI10_LOCUS48594</name>
</gene>
<organism evidence="4 5">
    <name type="scientific">Linum trigynum</name>
    <dbReference type="NCBI Taxonomy" id="586398"/>
    <lineage>
        <taxon>Eukaryota</taxon>
        <taxon>Viridiplantae</taxon>
        <taxon>Streptophyta</taxon>
        <taxon>Embryophyta</taxon>
        <taxon>Tracheophyta</taxon>
        <taxon>Spermatophyta</taxon>
        <taxon>Magnoliopsida</taxon>
        <taxon>eudicotyledons</taxon>
        <taxon>Gunneridae</taxon>
        <taxon>Pentapetalae</taxon>
        <taxon>rosids</taxon>
        <taxon>fabids</taxon>
        <taxon>Malpighiales</taxon>
        <taxon>Linaceae</taxon>
        <taxon>Linum</taxon>
    </lineage>
</organism>
<evidence type="ECO:0000256" key="2">
    <source>
        <dbReference type="ARBA" id="ARBA00023242"/>
    </source>
</evidence>
<keyword evidence="5" id="KW-1185">Reference proteome</keyword>
<sequence>MIENPIVAPRRGRGRPRKHPKPDDPAGINAVIGKKRRSSSKSAAISRAGDEEGSAVRRRPPPPQKGGRRRLIIPRWHNKRARSASDALAGSPVGKSTPTQTPCSSSFSSAGFYRPFDDDGRGDPNIGGVLVFQCLADFDIPGPIPDLADLMSDMTIFQDFFNDIDEFNYG</sequence>